<evidence type="ECO:0000313" key="2">
    <source>
        <dbReference type="Proteomes" id="UP000286931"/>
    </source>
</evidence>
<organism evidence="1 2">
    <name type="scientific">Embleya hyalina</name>
    <dbReference type="NCBI Taxonomy" id="516124"/>
    <lineage>
        <taxon>Bacteria</taxon>
        <taxon>Bacillati</taxon>
        <taxon>Actinomycetota</taxon>
        <taxon>Actinomycetes</taxon>
        <taxon>Kitasatosporales</taxon>
        <taxon>Streptomycetaceae</taxon>
        <taxon>Embleya</taxon>
    </lineage>
</organism>
<dbReference type="AlphaFoldDB" id="A0A401YR92"/>
<reference evidence="1 2" key="1">
    <citation type="submission" date="2018-12" db="EMBL/GenBank/DDBJ databases">
        <title>Draft genome sequence of Embleya hyalina NBRC 13850T.</title>
        <authorList>
            <person name="Komaki H."/>
            <person name="Hosoyama A."/>
            <person name="Kimura A."/>
            <person name="Ichikawa N."/>
            <person name="Tamura T."/>
        </authorList>
    </citation>
    <scope>NUCLEOTIDE SEQUENCE [LARGE SCALE GENOMIC DNA]</scope>
    <source>
        <strain evidence="1 2">NBRC 13850</strain>
    </source>
</reference>
<accession>A0A401YR92</accession>
<name>A0A401YR92_9ACTN</name>
<dbReference type="Proteomes" id="UP000286931">
    <property type="component" value="Unassembled WGS sequence"/>
</dbReference>
<dbReference type="EMBL" id="BIFH01000023">
    <property type="protein sequence ID" value="GCD97119.1"/>
    <property type="molecule type" value="Genomic_DNA"/>
</dbReference>
<sequence length="45" mass="4877">MSDHDNTGDFTVTIILPGSPRQPDCPTRGCLLPAGHNARCMIPNR</sequence>
<protein>
    <submittedName>
        <fullName evidence="1">Uncharacterized protein</fullName>
    </submittedName>
</protein>
<gene>
    <name evidence="1" type="ORF">EHYA_04807</name>
</gene>
<evidence type="ECO:0000313" key="1">
    <source>
        <dbReference type="EMBL" id="GCD97119.1"/>
    </source>
</evidence>
<comment type="caution">
    <text evidence="1">The sequence shown here is derived from an EMBL/GenBank/DDBJ whole genome shotgun (WGS) entry which is preliminary data.</text>
</comment>
<keyword evidence="2" id="KW-1185">Reference proteome</keyword>
<dbReference type="RefSeq" id="WP_160161530.1">
    <property type="nucleotide sequence ID" value="NZ_BIFH01000023.1"/>
</dbReference>
<proteinExistence type="predicted"/>